<proteinExistence type="predicted"/>
<gene>
    <name evidence="1" type="ORF">MBAV_002764</name>
</gene>
<sequence length="866" mass="100176">MFYVFLSEEYTVDHIESYISGGVGKTALRIILLKTITGDEANVYNKYADFLDELKKIKGQNIGIKNWCGYKIFGEYDLCFIIERENLDHDLMYSGTIEGITYSTEILCYSSGDYKSEEFYGRCDDSPLISISIIKFDPVVLKYKGRIDAENEYLQKINTQGDLYCFGSFGWGEYVLIYPAKTFNTIYPGFIQDTLISNANERMYTIKSFSMLGVNGNLLFWQKTNNNKEKSLDIENIKTLLYDKLEGKIKQKGGFFPSFYVSCNPMKIDILFRRLKDVLSDRGLSIGNSRNIIAFGVHDFIVDIKKGYWRDFLLSILQFREESKGLIFGTYVRLKTVHTGIKPPDKNKTEQSDKNKEHISSKVIVKLSQDDVNEIAKLGHPTQETIVSTIYTFNQYLQNDMLYDSIEDIIKYVEMMKDIAIEPESLIKKATHSLKSLEIMPDLIKSACNQRLAGYLLQEAGEDFSPFKGGKQMLIKAITTLCVDIIEGIGISDWAGFVSIGRDNAYSHFYDTLSIPVDAVFHVDKYFGVFHEIGHLFLLKHKISIKNDKIKDMDSKVKFIQTMEEMLCDIFALKCGFLKNLELFMYTFIPYIGDILSKQCYDDDEVIENGLRLMGIVEYQNRRGNIIQGIGDDNEYLKRYLSYFKEPRYKPDSLKGEILKLYRNFKPFYDEIFEGYNSIEEKYKLKKYVSDRTTLFHKIEITELLNGIVVKNIEYPHLVILKLLKHKYDNKMGKLSFSTNIATIVSFVNYHYEKVKTKNIKVKDKIIDLLKNQNSNDVIIAEILKILDQTDAEVLYTYLTSDKEEMLSIIDQGSTKKRQLEELAKKTTIRCCNRHRRINNINGFDQVYRSACYISREHAIASFTLA</sequence>
<reference evidence="1 2" key="1">
    <citation type="submission" date="2015-02" db="EMBL/GenBank/DDBJ databases">
        <title>Single-cell genomics of uncultivated deep-branching MTB reveals a conserved set of magnetosome genes.</title>
        <authorList>
            <person name="Kolinko S."/>
            <person name="Richter M."/>
            <person name="Glockner F.O."/>
            <person name="Brachmann A."/>
            <person name="Schuler D."/>
        </authorList>
    </citation>
    <scope>NUCLEOTIDE SEQUENCE [LARGE SCALE GENOMIC DNA]</scope>
    <source>
        <strain evidence="1">TM-1</strain>
    </source>
</reference>
<comment type="caution">
    <text evidence="1">The sequence shown here is derived from an EMBL/GenBank/DDBJ whole genome shotgun (WGS) entry which is preliminary data.</text>
</comment>
<name>A0A0F3GSX2_9BACT</name>
<evidence type="ECO:0000313" key="1">
    <source>
        <dbReference type="EMBL" id="KJU85039.1"/>
    </source>
</evidence>
<evidence type="ECO:0000313" key="2">
    <source>
        <dbReference type="Proteomes" id="UP000033423"/>
    </source>
</evidence>
<dbReference type="AlphaFoldDB" id="A0A0F3GSX2"/>
<dbReference type="EMBL" id="LACI01001183">
    <property type="protein sequence ID" value="KJU85039.1"/>
    <property type="molecule type" value="Genomic_DNA"/>
</dbReference>
<protein>
    <submittedName>
        <fullName evidence="1">Uncharacterized protein</fullName>
    </submittedName>
</protein>
<accession>A0A0F3GSX2</accession>
<dbReference type="Proteomes" id="UP000033423">
    <property type="component" value="Unassembled WGS sequence"/>
</dbReference>
<keyword evidence="2" id="KW-1185">Reference proteome</keyword>
<organism evidence="1 2">
    <name type="scientific">Candidatus Magnetobacterium bavaricum</name>
    <dbReference type="NCBI Taxonomy" id="29290"/>
    <lineage>
        <taxon>Bacteria</taxon>
        <taxon>Pseudomonadati</taxon>
        <taxon>Nitrospirota</taxon>
        <taxon>Thermodesulfovibrionia</taxon>
        <taxon>Thermodesulfovibrionales</taxon>
        <taxon>Candidatus Magnetobacteriaceae</taxon>
        <taxon>Candidatus Magnetobacterium</taxon>
    </lineage>
</organism>